<proteinExistence type="predicted"/>
<dbReference type="Proteomes" id="UP001249076">
    <property type="component" value="Unassembled WGS sequence"/>
</dbReference>
<comment type="caution">
    <text evidence="1">The sequence shown here is derived from an EMBL/GenBank/DDBJ whole genome shotgun (WGS) entry which is preliminary data.</text>
</comment>
<accession>A0ABU1RH19</accession>
<evidence type="ECO:0000313" key="2">
    <source>
        <dbReference type="Proteomes" id="UP001249076"/>
    </source>
</evidence>
<keyword evidence="2" id="KW-1185">Reference proteome</keyword>
<gene>
    <name evidence="1" type="ORF">J2W93_002914</name>
</gene>
<sequence>MHRPLFPKDGLQTLQHFIVLNSTKDNALLAGTGLLRPNHLHERQNALPVCPTRSALFCQHTWAAANGKLSYQRWVRLPAAHEQPKCCAGLLTPQVPDAW</sequence>
<organism evidence="1 2">
    <name type="scientific">Acidovorax delafieldii</name>
    <name type="common">Pseudomonas delafieldii</name>
    <dbReference type="NCBI Taxonomy" id="47920"/>
    <lineage>
        <taxon>Bacteria</taxon>
        <taxon>Pseudomonadati</taxon>
        <taxon>Pseudomonadota</taxon>
        <taxon>Betaproteobacteria</taxon>
        <taxon>Burkholderiales</taxon>
        <taxon>Comamonadaceae</taxon>
        <taxon>Acidovorax</taxon>
    </lineage>
</organism>
<dbReference type="RefSeq" id="WP_209819750.1">
    <property type="nucleotide sequence ID" value="NZ_JAVDTL010000003.1"/>
</dbReference>
<dbReference type="EMBL" id="JAVDTS010000004">
    <property type="protein sequence ID" value="MDR6838073.1"/>
    <property type="molecule type" value="Genomic_DNA"/>
</dbReference>
<protein>
    <submittedName>
        <fullName evidence="1">Uncharacterized protein</fullName>
    </submittedName>
</protein>
<reference evidence="1 2" key="1">
    <citation type="submission" date="2023-07" db="EMBL/GenBank/DDBJ databases">
        <title>Sorghum-associated microbial communities from plants grown in Nebraska, USA.</title>
        <authorList>
            <person name="Schachtman D."/>
        </authorList>
    </citation>
    <scope>NUCLEOTIDE SEQUENCE [LARGE SCALE GENOMIC DNA]</scope>
    <source>
        <strain evidence="1 2">BE105</strain>
    </source>
</reference>
<name>A0ABU1RH19_ACIDE</name>
<evidence type="ECO:0000313" key="1">
    <source>
        <dbReference type="EMBL" id="MDR6838073.1"/>
    </source>
</evidence>